<evidence type="ECO:0000313" key="13">
    <source>
        <dbReference type="Proteomes" id="UP001178461"/>
    </source>
</evidence>
<gene>
    <name evidence="12" type="ORF">PODLI_1B035182</name>
</gene>
<comment type="similarity">
    <text evidence="4">Belongs to the NMI family.</text>
</comment>
<evidence type="ECO:0000256" key="3">
    <source>
        <dbReference type="ARBA" id="ARBA00004613"/>
    </source>
</evidence>
<evidence type="ECO:0000259" key="11">
    <source>
        <dbReference type="Pfam" id="PF07292"/>
    </source>
</evidence>
<keyword evidence="8" id="KW-0391">Immunity</keyword>
<dbReference type="Gene3D" id="3.30.70.330">
    <property type="match status" value="1"/>
</dbReference>
<dbReference type="AlphaFoldDB" id="A0AA35L4P2"/>
<evidence type="ECO:0000256" key="10">
    <source>
        <dbReference type="SAM" id="Coils"/>
    </source>
</evidence>
<keyword evidence="5" id="KW-0963">Cytoplasm</keyword>
<evidence type="ECO:0000256" key="4">
    <source>
        <dbReference type="ARBA" id="ARBA00010081"/>
    </source>
</evidence>
<keyword evidence="13" id="KW-1185">Reference proteome</keyword>
<name>A0AA35L4P2_9SAUR</name>
<organism evidence="12 13">
    <name type="scientific">Podarcis lilfordi</name>
    <name type="common">Lilford's wall lizard</name>
    <dbReference type="NCBI Taxonomy" id="74358"/>
    <lineage>
        <taxon>Eukaryota</taxon>
        <taxon>Metazoa</taxon>
        <taxon>Chordata</taxon>
        <taxon>Craniata</taxon>
        <taxon>Vertebrata</taxon>
        <taxon>Euteleostomi</taxon>
        <taxon>Lepidosauria</taxon>
        <taxon>Squamata</taxon>
        <taxon>Bifurcata</taxon>
        <taxon>Unidentata</taxon>
        <taxon>Episquamata</taxon>
        <taxon>Laterata</taxon>
        <taxon>Lacertibaenia</taxon>
        <taxon>Lacertidae</taxon>
        <taxon>Podarcis</taxon>
    </lineage>
</organism>
<evidence type="ECO:0000256" key="5">
    <source>
        <dbReference type="ARBA" id="ARBA00022490"/>
    </source>
</evidence>
<dbReference type="Proteomes" id="UP001178461">
    <property type="component" value="Chromosome 13"/>
</dbReference>
<evidence type="ECO:0000313" key="12">
    <source>
        <dbReference type="EMBL" id="CAI5789785.1"/>
    </source>
</evidence>
<keyword evidence="10" id="KW-0175">Coiled coil</keyword>
<dbReference type="GO" id="GO:0005615">
    <property type="term" value="C:extracellular space"/>
    <property type="evidence" value="ECO:0007669"/>
    <property type="project" value="UniProtKB-ARBA"/>
</dbReference>
<dbReference type="FunFam" id="3.30.70.330:FF:000300">
    <property type="entry name" value="Interferon-induced protein 35"/>
    <property type="match status" value="1"/>
</dbReference>
<protein>
    <submittedName>
        <fullName evidence="12">Interferon induced protein 35</fullName>
    </submittedName>
</protein>
<evidence type="ECO:0000256" key="8">
    <source>
        <dbReference type="ARBA" id="ARBA00022859"/>
    </source>
</evidence>
<dbReference type="PANTHER" id="PTHR15225:SF1">
    <property type="entry name" value="INTERFERON-INDUCED 35 KDA PROTEIN"/>
    <property type="match status" value="1"/>
</dbReference>
<sequence length="396" mass="45115">MLRFVHAGNRKWKRRKEASSCWERCVNRMDSDEDSFIYLPSPGISASETVAAEQTLKWQDMCKALEVDRFSLEAGRKESEREASKLERETELLRKRLQELEEESQPQKAGFQREIQLALTEERQLLQEKLALEDELEQLERFQVPTNLPERAMVFKGHVEEAKEETLPNRLTARPQIQYPVPGGSALITFESHEVASRIIEMEQHQVQLDEFSYVHVKAEAMVLLLPSSLEISLEKSPRRVLLSGIVASSLPEDRLLEKLELFFSKRQNMGGEVFNVERLSDTGHVVLTFMDDGVAKRLIQKGRYQVPIGQEIHTVKLSHYVGGEIAELQFRPSVCARTVLLSGIPDVLDEELMREALEIHFQKPSKGGGEVDVVAYVPTGQCAVAVFEAEEEEED</sequence>
<comment type="subcellular location">
    <subcellularLocation>
        <location evidence="2">Cytoplasm</location>
    </subcellularLocation>
    <subcellularLocation>
        <location evidence="1">Nucleus</location>
    </subcellularLocation>
    <subcellularLocation>
        <location evidence="3">Secreted</location>
    </subcellularLocation>
</comment>
<dbReference type="GO" id="GO:0005737">
    <property type="term" value="C:cytoplasm"/>
    <property type="evidence" value="ECO:0007669"/>
    <property type="project" value="UniProtKB-SubCell"/>
</dbReference>
<keyword evidence="6" id="KW-0964">Secreted</keyword>
<evidence type="ECO:0000256" key="7">
    <source>
        <dbReference type="ARBA" id="ARBA00022588"/>
    </source>
</evidence>
<feature type="domain" description="NID" evidence="11">
    <location>
        <begin position="186"/>
        <end position="274"/>
    </location>
</feature>
<feature type="domain" description="NID" evidence="11">
    <location>
        <begin position="286"/>
        <end position="373"/>
    </location>
</feature>
<dbReference type="GO" id="GO:0045088">
    <property type="term" value="P:regulation of innate immune response"/>
    <property type="evidence" value="ECO:0007669"/>
    <property type="project" value="UniProtKB-ARBA"/>
</dbReference>
<dbReference type="Pfam" id="PF07292">
    <property type="entry name" value="NID"/>
    <property type="match status" value="2"/>
</dbReference>
<dbReference type="GO" id="GO:0045087">
    <property type="term" value="P:innate immune response"/>
    <property type="evidence" value="ECO:0007669"/>
    <property type="project" value="UniProtKB-KW"/>
</dbReference>
<keyword evidence="7" id="KW-0399">Innate immunity</keyword>
<keyword evidence="9" id="KW-0539">Nucleus</keyword>
<dbReference type="EMBL" id="OX395138">
    <property type="protein sequence ID" value="CAI5789785.1"/>
    <property type="molecule type" value="Genomic_DNA"/>
</dbReference>
<feature type="coiled-coil region" evidence="10">
    <location>
        <begin position="69"/>
        <end position="142"/>
    </location>
</feature>
<evidence type="ECO:0000256" key="6">
    <source>
        <dbReference type="ARBA" id="ARBA00022525"/>
    </source>
</evidence>
<evidence type="ECO:0000256" key="9">
    <source>
        <dbReference type="ARBA" id="ARBA00023242"/>
    </source>
</evidence>
<evidence type="ECO:0000256" key="1">
    <source>
        <dbReference type="ARBA" id="ARBA00004123"/>
    </source>
</evidence>
<dbReference type="PANTHER" id="PTHR15225">
    <property type="entry name" value="INTERFERON-INDUCED PROTEIN 35/NMI N-MYC/STAT INTERACTING PROTEIN"/>
    <property type="match status" value="1"/>
</dbReference>
<dbReference type="InterPro" id="IPR012677">
    <property type="entry name" value="Nucleotide-bd_a/b_plait_sf"/>
</dbReference>
<reference evidence="12" key="1">
    <citation type="submission" date="2022-12" db="EMBL/GenBank/DDBJ databases">
        <authorList>
            <person name="Alioto T."/>
            <person name="Alioto T."/>
            <person name="Gomez Garrido J."/>
        </authorList>
    </citation>
    <scope>NUCLEOTIDE SEQUENCE</scope>
</reference>
<proteinExistence type="inferred from homology"/>
<evidence type="ECO:0000256" key="2">
    <source>
        <dbReference type="ARBA" id="ARBA00004496"/>
    </source>
</evidence>
<accession>A0AA35L4P2</accession>
<dbReference type="InterPro" id="IPR009909">
    <property type="entry name" value="Nmi/IFP35_dom"/>
</dbReference>
<dbReference type="GO" id="GO:0005634">
    <property type="term" value="C:nucleus"/>
    <property type="evidence" value="ECO:0007669"/>
    <property type="project" value="UniProtKB-SubCell"/>
</dbReference>